<feature type="transmembrane region" description="Helical" evidence="6">
    <location>
        <begin position="298"/>
        <end position="320"/>
    </location>
</feature>
<evidence type="ECO:0000256" key="1">
    <source>
        <dbReference type="ARBA" id="ARBA00004141"/>
    </source>
</evidence>
<dbReference type="PANTHER" id="PTHR42865">
    <property type="entry name" value="PROTON/GLUTAMATE-ASPARTATE SYMPORTER"/>
    <property type="match status" value="1"/>
</dbReference>
<dbReference type="InterPro" id="IPR036458">
    <property type="entry name" value="Na:dicarbo_symporter_sf"/>
</dbReference>
<organism evidence="7 8">
    <name type="scientific">Pseudidiomarina fusca</name>
    <dbReference type="NCBI Taxonomy" id="2965078"/>
    <lineage>
        <taxon>Bacteria</taxon>
        <taxon>Pseudomonadati</taxon>
        <taxon>Pseudomonadota</taxon>
        <taxon>Gammaproteobacteria</taxon>
        <taxon>Alteromonadales</taxon>
        <taxon>Idiomarinaceae</taxon>
        <taxon>Pseudidiomarina</taxon>
    </lineage>
</organism>
<dbReference type="PRINTS" id="PR00173">
    <property type="entry name" value="EDTRNSPORT"/>
</dbReference>
<keyword evidence="4 6" id="KW-1133">Transmembrane helix</keyword>
<evidence type="ECO:0000313" key="7">
    <source>
        <dbReference type="EMBL" id="MDT7525720.1"/>
    </source>
</evidence>
<keyword evidence="2" id="KW-0813">Transport</keyword>
<proteinExistence type="predicted"/>
<evidence type="ECO:0000256" key="6">
    <source>
        <dbReference type="SAM" id="Phobius"/>
    </source>
</evidence>
<evidence type="ECO:0000256" key="4">
    <source>
        <dbReference type="ARBA" id="ARBA00022989"/>
    </source>
</evidence>
<dbReference type="SUPFAM" id="SSF118215">
    <property type="entry name" value="Proton glutamate symport protein"/>
    <property type="match status" value="1"/>
</dbReference>
<dbReference type="EMBL" id="JANFPJ010000010">
    <property type="protein sequence ID" value="MDT7525720.1"/>
    <property type="molecule type" value="Genomic_DNA"/>
</dbReference>
<keyword evidence="3 6" id="KW-0812">Transmembrane</keyword>
<feature type="transmembrane region" description="Helical" evidence="6">
    <location>
        <begin position="34"/>
        <end position="59"/>
    </location>
</feature>
<evidence type="ECO:0000256" key="5">
    <source>
        <dbReference type="ARBA" id="ARBA00023136"/>
    </source>
</evidence>
<dbReference type="Proteomes" id="UP001305027">
    <property type="component" value="Unassembled WGS sequence"/>
</dbReference>
<feature type="transmembrane region" description="Helical" evidence="6">
    <location>
        <begin position="230"/>
        <end position="252"/>
    </location>
</feature>
<evidence type="ECO:0000256" key="2">
    <source>
        <dbReference type="ARBA" id="ARBA00022448"/>
    </source>
</evidence>
<evidence type="ECO:0000313" key="8">
    <source>
        <dbReference type="Proteomes" id="UP001305027"/>
    </source>
</evidence>
<protein>
    <submittedName>
        <fullName evidence="7">Dicarboxylate/amino acid:cation symporter</fullName>
    </submittedName>
</protein>
<dbReference type="RefSeq" id="WP_313932774.1">
    <property type="nucleotide sequence ID" value="NZ_JANFPJ010000010.1"/>
</dbReference>
<accession>A0ABU3KW92</accession>
<evidence type="ECO:0000256" key="3">
    <source>
        <dbReference type="ARBA" id="ARBA00022692"/>
    </source>
</evidence>
<comment type="subcellular location">
    <subcellularLocation>
        <location evidence="1">Membrane</location>
        <topology evidence="1">Multi-pass membrane protein</topology>
    </subcellularLocation>
</comment>
<feature type="transmembrane region" description="Helical" evidence="6">
    <location>
        <begin position="161"/>
        <end position="188"/>
    </location>
</feature>
<name>A0ABU3KW92_9GAMM</name>
<dbReference type="Gene3D" id="1.10.3860.10">
    <property type="entry name" value="Sodium:dicarboxylate symporter"/>
    <property type="match status" value="1"/>
</dbReference>
<dbReference type="InterPro" id="IPR001991">
    <property type="entry name" value="Na-dicarboxylate_symporter"/>
</dbReference>
<feature type="transmembrane region" description="Helical" evidence="6">
    <location>
        <begin position="264"/>
        <end position="291"/>
    </location>
</feature>
<keyword evidence="8" id="KW-1185">Reference proteome</keyword>
<feature type="transmembrane region" description="Helical" evidence="6">
    <location>
        <begin position="194"/>
        <end position="218"/>
    </location>
</feature>
<sequence length="382" mass="39951">MGLIIKLILGIVAGTLIGLYTPDWMTQLLLTFKAIFGQLLFFTIPLLILFFITSGIAGLPQNSGKLLGRTLGIAYLSTIIAGIVAYFVASIVVPFLTTAAKSANQTDVNALEPFLTLDMPPVFGVMTALVLAFIFGLGIASTKAENLKQLSDQGRDIIELLLGKVIIPLLPIYIAGVFAEMAAAGTVFATLKTFGIILLLAVALHWVYITAIYTLAAVKSGRNPFALIKNMLPAYFTALGTMSSAATIPVTLQSVKNNKVNDDVANFAVPLCATVHLAGSTITIVSCTLAVMYLHSALAIPSFLTILPFILMLGVVMLAAPGVPGGAVMSAVGLLGSMLGFGETAIALMIALYMAQDSFGTACNVTGDGAIALLVDSSRQKA</sequence>
<feature type="transmembrane region" description="Helical" evidence="6">
    <location>
        <begin position="122"/>
        <end position="140"/>
    </location>
</feature>
<comment type="caution">
    <text evidence="7">The sequence shown here is derived from an EMBL/GenBank/DDBJ whole genome shotgun (WGS) entry which is preliminary data.</text>
</comment>
<dbReference type="Pfam" id="PF00375">
    <property type="entry name" value="SDF"/>
    <property type="match status" value="1"/>
</dbReference>
<dbReference type="PANTHER" id="PTHR42865:SF8">
    <property type="entry name" value="SERINE_THREONINE TRANSPORTER SSTT"/>
    <property type="match status" value="1"/>
</dbReference>
<feature type="transmembrane region" description="Helical" evidence="6">
    <location>
        <begin position="71"/>
        <end position="96"/>
    </location>
</feature>
<gene>
    <name evidence="7" type="ORF">NOG12_06510</name>
</gene>
<reference evidence="7 8" key="1">
    <citation type="submission" date="2022-07" db="EMBL/GenBank/DDBJ databases">
        <title>Pseudidiomarina sp. nov, a marine bacterium isolated from Pacific Ocean.</title>
        <authorList>
            <person name="Wang Y."/>
        </authorList>
    </citation>
    <scope>NUCLEOTIDE SEQUENCE [LARGE SCALE GENOMIC DNA]</scope>
    <source>
        <strain evidence="7 8">GXY010</strain>
    </source>
</reference>
<feature type="transmembrane region" description="Helical" evidence="6">
    <location>
        <begin position="326"/>
        <end position="352"/>
    </location>
</feature>
<keyword evidence="5 6" id="KW-0472">Membrane</keyword>